<evidence type="ECO:0000256" key="2">
    <source>
        <dbReference type="ARBA" id="ARBA00022694"/>
    </source>
</evidence>
<evidence type="ECO:0000259" key="5">
    <source>
        <dbReference type="Pfam" id="PF01416"/>
    </source>
</evidence>
<reference evidence="6 7" key="1">
    <citation type="submission" date="2015-09" db="EMBL/GenBank/DDBJ databases">
        <title>Draft genome of the scarab beetle Oryctes borbonicus.</title>
        <authorList>
            <person name="Meyer J.M."/>
            <person name="Markov G.V."/>
            <person name="Baskaran P."/>
            <person name="Herrmann M."/>
            <person name="Sommer R.J."/>
            <person name="Roedelsperger C."/>
        </authorList>
    </citation>
    <scope>NUCLEOTIDE SEQUENCE [LARGE SCALE GENOMIC DNA]</scope>
    <source>
        <strain evidence="6">OB123</strain>
        <tissue evidence="6">Whole animal</tissue>
    </source>
</reference>
<dbReference type="OrthoDB" id="25767at2759"/>
<gene>
    <name evidence="6" type="ORF">AMK59_5866</name>
</gene>
<dbReference type="GO" id="GO:0160147">
    <property type="term" value="F:tRNA pseudouridine(38-40) synthase activity"/>
    <property type="evidence" value="ECO:0007669"/>
    <property type="project" value="UniProtKB-EC"/>
</dbReference>
<dbReference type="EMBL" id="LJIG01015961">
    <property type="protein sequence ID" value="KRT82033.1"/>
    <property type="molecule type" value="Genomic_DNA"/>
</dbReference>
<dbReference type="GO" id="GO:0005737">
    <property type="term" value="C:cytoplasm"/>
    <property type="evidence" value="ECO:0007669"/>
    <property type="project" value="TreeGrafter"/>
</dbReference>
<dbReference type="InterPro" id="IPR001406">
    <property type="entry name" value="PsdUridine_synth_TruA"/>
</dbReference>
<dbReference type="EC" id="5.4.99.12" evidence="4"/>
<organism evidence="6 7">
    <name type="scientific">Oryctes borbonicus</name>
    <dbReference type="NCBI Taxonomy" id="1629725"/>
    <lineage>
        <taxon>Eukaryota</taxon>
        <taxon>Metazoa</taxon>
        <taxon>Ecdysozoa</taxon>
        <taxon>Arthropoda</taxon>
        <taxon>Hexapoda</taxon>
        <taxon>Insecta</taxon>
        <taxon>Pterygota</taxon>
        <taxon>Neoptera</taxon>
        <taxon>Endopterygota</taxon>
        <taxon>Coleoptera</taxon>
        <taxon>Polyphaga</taxon>
        <taxon>Scarabaeiformia</taxon>
        <taxon>Scarabaeidae</taxon>
        <taxon>Dynastinae</taxon>
        <taxon>Oryctes</taxon>
    </lineage>
</organism>
<dbReference type="Proteomes" id="UP000051574">
    <property type="component" value="Unassembled WGS sequence"/>
</dbReference>
<evidence type="ECO:0000256" key="3">
    <source>
        <dbReference type="ARBA" id="ARBA00023235"/>
    </source>
</evidence>
<dbReference type="GO" id="GO:1990481">
    <property type="term" value="P:mRNA pseudouridine synthesis"/>
    <property type="evidence" value="ECO:0007669"/>
    <property type="project" value="TreeGrafter"/>
</dbReference>
<dbReference type="InterPro" id="IPR020097">
    <property type="entry name" value="PsdUridine_synth_TruA_a/b_dom"/>
</dbReference>
<keyword evidence="3 4" id="KW-0413">Isomerase</keyword>
<dbReference type="InterPro" id="IPR020095">
    <property type="entry name" value="PsdUridine_synth_TruA_C"/>
</dbReference>
<comment type="similarity">
    <text evidence="1 4">Belongs to the tRNA pseudouridine synthase TruA family.</text>
</comment>
<dbReference type="Pfam" id="PF01416">
    <property type="entry name" value="PseudoU_synth_1"/>
    <property type="match status" value="1"/>
</dbReference>
<dbReference type="AlphaFoldDB" id="A0A0T6B442"/>
<evidence type="ECO:0000313" key="6">
    <source>
        <dbReference type="EMBL" id="KRT82033.1"/>
    </source>
</evidence>
<evidence type="ECO:0000313" key="7">
    <source>
        <dbReference type="Proteomes" id="UP000051574"/>
    </source>
</evidence>
<dbReference type="GO" id="GO:0003723">
    <property type="term" value="F:RNA binding"/>
    <property type="evidence" value="ECO:0007669"/>
    <property type="project" value="InterPro"/>
</dbReference>
<proteinExistence type="inferred from homology"/>
<evidence type="ECO:0000256" key="1">
    <source>
        <dbReference type="ARBA" id="ARBA00009375"/>
    </source>
</evidence>
<dbReference type="SUPFAM" id="SSF55120">
    <property type="entry name" value="Pseudouridine synthase"/>
    <property type="match status" value="1"/>
</dbReference>
<dbReference type="InterPro" id="IPR020103">
    <property type="entry name" value="PsdUridine_synth_cat_dom_sf"/>
</dbReference>
<feature type="non-terminal residue" evidence="6">
    <location>
        <position position="227"/>
    </location>
</feature>
<dbReference type="PANTHER" id="PTHR11142">
    <property type="entry name" value="PSEUDOURIDYLATE SYNTHASE"/>
    <property type="match status" value="1"/>
</dbReference>
<accession>A0A0T6B442</accession>
<keyword evidence="7" id="KW-1185">Reference proteome</keyword>
<dbReference type="GO" id="GO:0005634">
    <property type="term" value="C:nucleus"/>
    <property type="evidence" value="ECO:0007669"/>
    <property type="project" value="TreeGrafter"/>
</dbReference>
<protein>
    <recommendedName>
        <fullName evidence="4">tRNA pseudouridine synthase</fullName>
        <ecNumber evidence="4">5.4.99.12</ecNumber>
    </recommendedName>
</protein>
<sequence length="227" mass="26490">MVLNRVLPENIQCIAWSPTRSNFSARFDCKYRTYKYFFIKGQLDIEAMQLASNYFLGTHDFRNLCKMDVGNGVTQFVRNIMKIELDVYDKKIIDVDKYTMYVITITGQAFLWHQIRCIMGILILIGQQKEKPEVILELLDIDNNPRKPEYHMASEIPLNLYDCTYDDEDINWQYNDNVLSKVIENLTRKYTTNAIQAAMIKSMITDLKLVNPLTDSMSSMCSSNFLL</sequence>
<keyword evidence="2 4" id="KW-0819">tRNA processing</keyword>
<dbReference type="PANTHER" id="PTHR11142:SF5">
    <property type="entry name" value="TRNA PSEUDOURIDINE(38_39) SYNTHASE"/>
    <property type="match status" value="1"/>
</dbReference>
<name>A0A0T6B442_9SCAR</name>
<evidence type="ECO:0000256" key="4">
    <source>
        <dbReference type="RuleBase" id="RU003792"/>
    </source>
</evidence>
<dbReference type="Gene3D" id="3.30.70.660">
    <property type="entry name" value="Pseudouridine synthase I, catalytic domain, C-terminal subdomain"/>
    <property type="match status" value="1"/>
</dbReference>
<feature type="domain" description="Pseudouridine synthase I TruA alpha/beta" evidence="5">
    <location>
        <begin position="51"/>
        <end position="166"/>
    </location>
</feature>
<dbReference type="GO" id="GO:0031119">
    <property type="term" value="P:tRNA pseudouridine synthesis"/>
    <property type="evidence" value="ECO:0007669"/>
    <property type="project" value="TreeGrafter"/>
</dbReference>
<comment type="catalytic activity">
    <reaction evidence="4">
        <text>uridine(38/39/40) in tRNA = pseudouridine(38/39/40) in tRNA</text>
        <dbReference type="Rhea" id="RHEA:22376"/>
        <dbReference type="Rhea" id="RHEA-COMP:10085"/>
        <dbReference type="Rhea" id="RHEA-COMP:10087"/>
        <dbReference type="ChEBI" id="CHEBI:65314"/>
        <dbReference type="ChEBI" id="CHEBI:65315"/>
        <dbReference type="EC" id="5.4.99.12"/>
    </reaction>
</comment>
<comment type="caution">
    <text evidence="6">The sequence shown here is derived from an EMBL/GenBank/DDBJ whole genome shotgun (WGS) entry which is preliminary data.</text>
</comment>